<keyword evidence="2" id="KW-1185">Reference proteome</keyword>
<gene>
    <name evidence="1" type="ORF">OUZ56_001257</name>
</gene>
<dbReference type="Proteomes" id="UP001234178">
    <property type="component" value="Unassembled WGS sequence"/>
</dbReference>
<accession>A0ABR0A246</accession>
<comment type="caution">
    <text evidence="1">The sequence shown here is derived from an EMBL/GenBank/DDBJ whole genome shotgun (WGS) entry which is preliminary data.</text>
</comment>
<organism evidence="1 2">
    <name type="scientific">Daphnia magna</name>
    <dbReference type="NCBI Taxonomy" id="35525"/>
    <lineage>
        <taxon>Eukaryota</taxon>
        <taxon>Metazoa</taxon>
        <taxon>Ecdysozoa</taxon>
        <taxon>Arthropoda</taxon>
        <taxon>Crustacea</taxon>
        <taxon>Branchiopoda</taxon>
        <taxon>Diplostraca</taxon>
        <taxon>Cladocera</taxon>
        <taxon>Anomopoda</taxon>
        <taxon>Daphniidae</taxon>
        <taxon>Daphnia</taxon>
    </lineage>
</organism>
<name>A0ABR0A246_9CRUS</name>
<dbReference type="EMBL" id="JAOYFB010000036">
    <property type="protein sequence ID" value="KAK4019231.1"/>
    <property type="molecule type" value="Genomic_DNA"/>
</dbReference>
<protein>
    <submittedName>
        <fullName evidence="1">Uncharacterized protein</fullName>
    </submittedName>
</protein>
<proteinExistence type="predicted"/>
<reference evidence="1 2" key="1">
    <citation type="journal article" date="2023" name="Nucleic Acids Res.">
        <title>The hologenome of Daphnia magna reveals possible DNA methylation and microbiome-mediated evolution of the host genome.</title>
        <authorList>
            <person name="Chaturvedi A."/>
            <person name="Li X."/>
            <person name="Dhandapani V."/>
            <person name="Marshall H."/>
            <person name="Kissane S."/>
            <person name="Cuenca-Cambronero M."/>
            <person name="Asole G."/>
            <person name="Calvet F."/>
            <person name="Ruiz-Romero M."/>
            <person name="Marangio P."/>
            <person name="Guigo R."/>
            <person name="Rago D."/>
            <person name="Mirbahai L."/>
            <person name="Eastwood N."/>
            <person name="Colbourne J.K."/>
            <person name="Zhou J."/>
            <person name="Mallon E."/>
            <person name="Orsini L."/>
        </authorList>
    </citation>
    <scope>NUCLEOTIDE SEQUENCE [LARGE SCALE GENOMIC DNA]</scope>
    <source>
        <strain evidence="1">LRV0_1</strain>
    </source>
</reference>
<evidence type="ECO:0000313" key="2">
    <source>
        <dbReference type="Proteomes" id="UP001234178"/>
    </source>
</evidence>
<sequence length="84" mass="9267">MKPSFSAVQSNKDRKKYNEHVALLRSDNGDDVAHDRLGREEIFYSLIDRPSFTRGGGCAPSLAADTPLPARSITLKQNSNLFSS</sequence>
<evidence type="ECO:0000313" key="1">
    <source>
        <dbReference type="EMBL" id="KAK4019231.1"/>
    </source>
</evidence>